<evidence type="ECO:0000313" key="2">
    <source>
        <dbReference type="EMBL" id="ALN81220.1"/>
    </source>
</evidence>
<dbReference type="EMBL" id="CP011129">
    <property type="protein sequence ID" value="ALN81220.1"/>
    <property type="molecule type" value="Genomic_DNA"/>
</dbReference>
<dbReference type="RefSeq" id="WP_222837820.1">
    <property type="nucleotide sequence ID" value="NZ_CP011129.1"/>
</dbReference>
<keyword evidence="3" id="KW-1185">Reference proteome</keyword>
<proteinExistence type="predicted"/>
<dbReference type="AlphaFoldDB" id="A0A0S2FCI7"/>
<accession>A0A0S2FCI7</accession>
<sequence length="136" mass="15162">MRVYLDDERITPEGWVRVFWPEEAIALLETGEVARISLDHDLGDDERGTGYDVIVWLEAAVVTRGFQPPAINVHSANPPARLRMEAGTGDRACLHELKPAFHRAPLYPAAARPMSIPALPVRRIIKTAHTRPLGPR</sequence>
<evidence type="ECO:0000313" key="3">
    <source>
        <dbReference type="Proteomes" id="UP000060787"/>
    </source>
</evidence>
<feature type="domain" description="Cyclic-phosphate processing Receiver" evidence="1">
    <location>
        <begin position="1"/>
        <end position="85"/>
    </location>
</feature>
<dbReference type="PATRIC" id="fig|84531.8.peg.3100"/>
<dbReference type="InterPro" id="IPR046909">
    <property type="entry name" value="cREC_REC"/>
</dbReference>
<evidence type="ECO:0000259" key="1">
    <source>
        <dbReference type="Pfam" id="PF20274"/>
    </source>
</evidence>
<dbReference type="KEGG" id="lab:LA76x_3092"/>
<dbReference type="Pfam" id="PF20274">
    <property type="entry name" value="cREC_REC"/>
    <property type="match status" value="1"/>
</dbReference>
<organism evidence="2 3">
    <name type="scientific">Lysobacter antibioticus</name>
    <dbReference type="NCBI Taxonomy" id="84531"/>
    <lineage>
        <taxon>Bacteria</taxon>
        <taxon>Pseudomonadati</taxon>
        <taxon>Pseudomonadota</taxon>
        <taxon>Gammaproteobacteria</taxon>
        <taxon>Lysobacterales</taxon>
        <taxon>Lysobacteraceae</taxon>
        <taxon>Lysobacter</taxon>
    </lineage>
</organism>
<dbReference type="STRING" id="84531.LA76x_3092"/>
<reference evidence="2 3" key="1">
    <citation type="journal article" date="2015" name="BMC Genomics">
        <title>Comparative genomics and metabolic profiling of the genus Lysobacter.</title>
        <authorList>
            <person name="de Bruijn I."/>
            <person name="Cheng X."/>
            <person name="de Jager V."/>
            <person name="Exposito R.G."/>
            <person name="Watrous J."/>
            <person name="Patel N."/>
            <person name="Postma J."/>
            <person name="Dorrestein P.C."/>
            <person name="Kobayashi D."/>
            <person name="Raaijmakers J.M."/>
        </authorList>
    </citation>
    <scope>NUCLEOTIDE SEQUENCE [LARGE SCALE GENOMIC DNA]</scope>
    <source>
        <strain evidence="2 3">76</strain>
    </source>
</reference>
<gene>
    <name evidence="2" type="ORF">LA76x_3092</name>
</gene>
<protein>
    <recommendedName>
        <fullName evidence="1">Cyclic-phosphate processing Receiver domain-containing protein</fullName>
    </recommendedName>
</protein>
<dbReference type="Proteomes" id="UP000060787">
    <property type="component" value="Chromosome"/>
</dbReference>
<name>A0A0S2FCI7_LYSAN</name>